<dbReference type="PRINTS" id="PR00081">
    <property type="entry name" value="GDHRDH"/>
</dbReference>
<keyword evidence="2" id="KW-0560">Oxidoreductase</keyword>
<evidence type="ECO:0000313" key="5">
    <source>
        <dbReference type="Proteomes" id="UP001499895"/>
    </source>
</evidence>
<keyword evidence="5" id="KW-1185">Reference proteome</keyword>
<protein>
    <submittedName>
        <fullName evidence="4">SDR family NAD(P)-dependent oxidoreductase</fullName>
    </submittedName>
</protein>
<feature type="domain" description="Ketoreductase" evidence="3">
    <location>
        <begin position="6"/>
        <end position="203"/>
    </location>
</feature>
<dbReference type="Proteomes" id="UP001499895">
    <property type="component" value="Unassembled WGS sequence"/>
</dbReference>
<reference evidence="4 5" key="1">
    <citation type="journal article" date="2019" name="Int. J. Syst. Evol. Microbiol.">
        <title>The Global Catalogue of Microorganisms (GCM) 10K type strain sequencing project: providing services to taxonomists for standard genome sequencing and annotation.</title>
        <authorList>
            <consortium name="The Broad Institute Genomics Platform"/>
            <consortium name="The Broad Institute Genome Sequencing Center for Infectious Disease"/>
            <person name="Wu L."/>
            <person name="Ma J."/>
        </authorList>
    </citation>
    <scope>NUCLEOTIDE SEQUENCE [LARGE SCALE GENOMIC DNA]</scope>
    <source>
        <strain evidence="4 5">JCM 10649</strain>
    </source>
</reference>
<dbReference type="Gene3D" id="3.40.50.720">
    <property type="entry name" value="NAD(P)-binding Rossmann-like Domain"/>
    <property type="match status" value="1"/>
</dbReference>
<evidence type="ECO:0000313" key="4">
    <source>
        <dbReference type="EMBL" id="GAA0453080.1"/>
    </source>
</evidence>
<dbReference type="SUPFAM" id="SSF51735">
    <property type="entry name" value="NAD(P)-binding Rossmann-fold domains"/>
    <property type="match status" value="1"/>
</dbReference>
<gene>
    <name evidence="4" type="ORF">GCM10009544_14850</name>
</gene>
<evidence type="ECO:0000256" key="2">
    <source>
        <dbReference type="ARBA" id="ARBA00023002"/>
    </source>
</evidence>
<dbReference type="InterPro" id="IPR036291">
    <property type="entry name" value="NAD(P)-bd_dom_sf"/>
</dbReference>
<dbReference type="PANTHER" id="PTHR24322">
    <property type="entry name" value="PKSB"/>
    <property type="match status" value="1"/>
</dbReference>
<dbReference type="RefSeq" id="WP_344087559.1">
    <property type="nucleotide sequence ID" value="NZ_BAAAHB010000010.1"/>
</dbReference>
<dbReference type="InterPro" id="IPR002347">
    <property type="entry name" value="SDR_fam"/>
</dbReference>
<proteinExistence type="inferred from homology"/>
<dbReference type="PANTHER" id="PTHR24322:SF736">
    <property type="entry name" value="RETINOL DEHYDROGENASE 10"/>
    <property type="match status" value="1"/>
</dbReference>
<evidence type="ECO:0000256" key="1">
    <source>
        <dbReference type="ARBA" id="ARBA00006484"/>
    </source>
</evidence>
<accession>A0ABN0ZMZ4</accession>
<comment type="caution">
    <text evidence="4">The sequence shown here is derived from an EMBL/GenBank/DDBJ whole genome shotgun (WGS) entry which is preliminary data.</text>
</comment>
<comment type="similarity">
    <text evidence="1">Belongs to the short-chain dehydrogenases/reductases (SDR) family.</text>
</comment>
<dbReference type="Pfam" id="PF00106">
    <property type="entry name" value="adh_short"/>
    <property type="match status" value="1"/>
</dbReference>
<dbReference type="EMBL" id="BAAAHB010000010">
    <property type="protein sequence ID" value="GAA0453080.1"/>
    <property type="molecule type" value="Genomic_DNA"/>
</dbReference>
<organism evidence="4 5">
    <name type="scientific">Streptomyces stramineus</name>
    <dbReference type="NCBI Taxonomy" id="173861"/>
    <lineage>
        <taxon>Bacteria</taxon>
        <taxon>Bacillati</taxon>
        <taxon>Actinomycetota</taxon>
        <taxon>Actinomycetes</taxon>
        <taxon>Kitasatosporales</taxon>
        <taxon>Streptomycetaceae</taxon>
        <taxon>Streptomyces</taxon>
    </lineage>
</organism>
<dbReference type="CDD" id="cd05233">
    <property type="entry name" value="SDR_c"/>
    <property type="match status" value="1"/>
</dbReference>
<dbReference type="SMART" id="SM00822">
    <property type="entry name" value="PKS_KR"/>
    <property type="match status" value="1"/>
</dbReference>
<evidence type="ECO:0000259" key="3">
    <source>
        <dbReference type="SMART" id="SM00822"/>
    </source>
</evidence>
<sequence length="254" mass="26897">MNFTDRRVVITGAGRDFGRALAHHFAGLGAEVFLTARTLEAAERTRAEIAGRGHDRVHAFACDLSDPASVRAFAGALGRSTGHIDVLVNNAARWLEGPDLLSVTDEDVVDTLASGGTGTVLVTKNLLPLLLASPHPDIVTMVSNCGVPGTRHAVAHEAYYAAKHAQRGFTEALSHRLRPQGVRVISLFPPDFDSSRDPLSPEWDAAPRGAGDPLTAQSVLDCVTFAIGQPRDCYISAFHFESMSPAAPGGAPLS</sequence>
<dbReference type="InterPro" id="IPR057326">
    <property type="entry name" value="KR_dom"/>
</dbReference>
<name>A0ABN0ZMZ4_9ACTN</name>